<proteinExistence type="predicted"/>
<evidence type="ECO:0000256" key="1">
    <source>
        <dbReference type="SAM" id="MobiDB-lite"/>
    </source>
</evidence>
<keyword evidence="3" id="KW-1185">Reference proteome</keyword>
<dbReference type="Proteomes" id="UP000247569">
    <property type="component" value="Unassembled WGS sequence"/>
</dbReference>
<feature type="region of interest" description="Disordered" evidence="1">
    <location>
        <begin position="1"/>
        <end position="30"/>
    </location>
</feature>
<reference evidence="2 3" key="1">
    <citation type="submission" date="2018-05" db="EMBL/GenBank/DDBJ databases">
        <title>Genomic Encyclopedia of Type Strains, Phase IV (KMG-IV): sequencing the most valuable type-strain genomes for metagenomic binning, comparative biology and taxonomic classification.</title>
        <authorList>
            <person name="Goeker M."/>
        </authorList>
    </citation>
    <scope>NUCLEOTIDE SEQUENCE [LARGE SCALE GENOMIC DNA]</scope>
    <source>
        <strain evidence="2 3">DSM 44704</strain>
    </source>
</reference>
<name>A0A318K1A1_9NOCA</name>
<dbReference type="AlphaFoldDB" id="A0A318K1A1"/>
<dbReference type="EMBL" id="QJKF01000026">
    <property type="protein sequence ID" value="PXX53971.1"/>
    <property type="molecule type" value="Genomic_DNA"/>
</dbReference>
<feature type="compositionally biased region" description="Polar residues" evidence="1">
    <location>
        <begin position="16"/>
        <end position="25"/>
    </location>
</feature>
<sequence>MASALAHPDFPAQHGADSSQATESPCPSEPDVHLRFQWEDWVFDYRGCRTAVENFLRKWSQGHNPAITAVGIFDGFLPDHRMPCEELWLLP</sequence>
<evidence type="ECO:0000313" key="2">
    <source>
        <dbReference type="EMBL" id="PXX53971.1"/>
    </source>
</evidence>
<protein>
    <submittedName>
        <fullName evidence="2">Uncharacterized protein</fullName>
    </submittedName>
</protein>
<evidence type="ECO:0000313" key="3">
    <source>
        <dbReference type="Proteomes" id="UP000247569"/>
    </source>
</evidence>
<gene>
    <name evidence="2" type="ORF">DFR70_12692</name>
</gene>
<organism evidence="2 3">
    <name type="scientific">Nocardia tenerifensis</name>
    <dbReference type="NCBI Taxonomy" id="228006"/>
    <lineage>
        <taxon>Bacteria</taxon>
        <taxon>Bacillati</taxon>
        <taxon>Actinomycetota</taxon>
        <taxon>Actinomycetes</taxon>
        <taxon>Mycobacteriales</taxon>
        <taxon>Nocardiaceae</taxon>
        <taxon>Nocardia</taxon>
    </lineage>
</organism>
<accession>A0A318K1A1</accession>
<comment type="caution">
    <text evidence="2">The sequence shown here is derived from an EMBL/GenBank/DDBJ whole genome shotgun (WGS) entry which is preliminary data.</text>
</comment>